<comment type="caution">
    <text evidence="2">The sequence shown here is derived from an EMBL/GenBank/DDBJ whole genome shotgun (WGS) entry which is preliminary data.</text>
</comment>
<dbReference type="EMBL" id="VIWT01000008">
    <property type="protein sequence ID" value="TWF71661.1"/>
    <property type="molecule type" value="Genomic_DNA"/>
</dbReference>
<proteinExistence type="predicted"/>
<feature type="compositionally biased region" description="Acidic residues" evidence="1">
    <location>
        <begin position="69"/>
        <end position="89"/>
    </location>
</feature>
<accession>A0A561S9W2</accession>
<feature type="region of interest" description="Disordered" evidence="1">
    <location>
        <begin position="37"/>
        <end position="115"/>
    </location>
</feature>
<keyword evidence="3" id="KW-1185">Reference proteome</keyword>
<protein>
    <submittedName>
        <fullName evidence="2">Uncharacterized protein</fullName>
    </submittedName>
</protein>
<organism evidence="2 3">
    <name type="scientific">Kitasatospora viridis</name>
    <dbReference type="NCBI Taxonomy" id="281105"/>
    <lineage>
        <taxon>Bacteria</taxon>
        <taxon>Bacillati</taxon>
        <taxon>Actinomycetota</taxon>
        <taxon>Actinomycetes</taxon>
        <taxon>Kitasatosporales</taxon>
        <taxon>Streptomycetaceae</taxon>
        <taxon>Kitasatospora</taxon>
    </lineage>
</organism>
<sequence>MSNYEQMLLVSGTLDTSGVGAGEHGDLTAVSTAFSGPVQLPDAVPEPLLEGALDPVENGDSEGGNPEAVEQDGPESDPEVPETVEEESEAPMAAEAEAPATPAKRTRRRGAQGEE</sequence>
<feature type="compositionally biased region" description="Low complexity" evidence="1">
    <location>
        <begin position="90"/>
        <end position="103"/>
    </location>
</feature>
<dbReference type="Proteomes" id="UP000317940">
    <property type="component" value="Unassembled WGS sequence"/>
</dbReference>
<name>A0A561S9W2_9ACTN</name>
<dbReference type="RefSeq" id="WP_145911463.1">
    <property type="nucleotide sequence ID" value="NZ_BAAAMZ010000022.1"/>
</dbReference>
<reference evidence="2 3" key="1">
    <citation type="submission" date="2019-06" db="EMBL/GenBank/DDBJ databases">
        <title>Sequencing the genomes of 1000 actinobacteria strains.</title>
        <authorList>
            <person name="Klenk H.-P."/>
        </authorList>
    </citation>
    <scope>NUCLEOTIDE SEQUENCE [LARGE SCALE GENOMIC DNA]</scope>
    <source>
        <strain evidence="2 3">DSM 44826</strain>
    </source>
</reference>
<evidence type="ECO:0000313" key="3">
    <source>
        <dbReference type="Proteomes" id="UP000317940"/>
    </source>
</evidence>
<dbReference type="AlphaFoldDB" id="A0A561S9W2"/>
<gene>
    <name evidence="2" type="ORF">FHX73_1832</name>
</gene>
<evidence type="ECO:0000256" key="1">
    <source>
        <dbReference type="SAM" id="MobiDB-lite"/>
    </source>
</evidence>
<evidence type="ECO:0000313" key="2">
    <source>
        <dbReference type="EMBL" id="TWF71661.1"/>
    </source>
</evidence>
<feature type="compositionally biased region" description="Basic residues" evidence="1">
    <location>
        <begin position="104"/>
        <end position="115"/>
    </location>
</feature>